<dbReference type="EMBL" id="LN714489">
    <property type="protein sequence ID" value="CEL71448.1"/>
    <property type="molecule type" value="Genomic_DNA"/>
</dbReference>
<evidence type="ECO:0000313" key="2">
    <source>
        <dbReference type="EMBL" id="CEL71448.1"/>
    </source>
</evidence>
<proteinExistence type="predicted"/>
<sequence>MEDGLISQENAVPSRGLLIGHECHRSPRCTHVDEDEADAVTIEPLNTHSYLHALRTVRSQLAEQRMPGCLAHIPESYARHGLVAGLTQDDESREEGYGSDVFDHLQDDARHSSTLQGSPFHEAEERHLNLRNKRTCSDGATHSTTPSWEKPQQQHKHPLLPDGRTYADMPLAHAGGKHDANSDPLARLTKRREELLLMHSRRFTKEQRKGKWKTREQDTCDDVH</sequence>
<name>A0A0F7UNG1_TOXGV</name>
<feature type="region of interest" description="Disordered" evidence="1">
    <location>
        <begin position="131"/>
        <end position="185"/>
    </location>
</feature>
<gene>
    <name evidence="2" type="ORF">BN1205_014125</name>
</gene>
<organism evidence="2">
    <name type="scientific">Toxoplasma gondii (strain ATCC 50861 / VEG)</name>
    <dbReference type="NCBI Taxonomy" id="432359"/>
    <lineage>
        <taxon>Eukaryota</taxon>
        <taxon>Sar</taxon>
        <taxon>Alveolata</taxon>
        <taxon>Apicomplexa</taxon>
        <taxon>Conoidasida</taxon>
        <taxon>Coccidia</taxon>
        <taxon>Eucoccidiorida</taxon>
        <taxon>Eimeriorina</taxon>
        <taxon>Sarcocystidae</taxon>
        <taxon>Toxoplasma</taxon>
    </lineage>
</organism>
<reference evidence="2" key="1">
    <citation type="journal article" date="2015" name="PLoS ONE">
        <title>Comprehensive Evaluation of Toxoplasma gondii VEG and Neospora caninum LIV Genomes with Tachyzoite Stage Transcriptome and Proteome Defines Novel Transcript Features.</title>
        <authorList>
            <person name="Ramaprasad A."/>
            <person name="Mourier T."/>
            <person name="Naeem R."/>
            <person name="Malas T.B."/>
            <person name="Moussa E."/>
            <person name="Panigrahi A."/>
            <person name="Vermont S.J."/>
            <person name="Otto T.D."/>
            <person name="Wastling J."/>
            <person name="Pain A."/>
        </authorList>
    </citation>
    <scope>NUCLEOTIDE SEQUENCE</scope>
    <source>
        <strain evidence="2">VEG</strain>
    </source>
</reference>
<feature type="compositionally biased region" description="Polar residues" evidence="1">
    <location>
        <begin position="138"/>
        <end position="151"/>
    </location>
</feature>
<feature type="region of interest" description="Disordered" evidence="1">
    <location>
        <begin position="201"/>
        <end position="224"/>
    </location>
</feature>
<feature type="compositionally biased region" description="Basic and acidic residues" evidence="1">
    <location>
        <begin position="203"/>
        <end position="224"/>
    </location>
</feature>
<evidence type="ECO:0000256" key="1">
    <source>
        <dbReference type="SAM" id="MobiDB-lite"/>
    </source>
</evidence>
<accession>A0A0F7UNG1</accession>
<protein>
    <submittedName>
        <fullName evidence="2">Uncharacterized protein</fullName>
    </submittedName>
</protein>
<dbReference type="AlphaFoldDB" id="A0A0F7UNG1"/>